<name>A0ABV5B646_9BACL</name>
<feature type="domain" description="YqeB PH" evidence="3">
    <location>
        <begin position="6"/>
        <end position="155"/>
    </location>
</feature>
<keyword evidence="5" id="KW-1185">Reference proteome</keyword>
<evidence type="ECO:0000313" key="4">
    <source>
        <dbReference type="EMBL" id="MFB5680081.1"/>
    </source>
</evidence>
<evidence type="ECO:0000259" key="2">
    <source>
        <dbReference type="Pfam" id="PF23493"/>
    </source>
</evidence>
<dbReference type="InterPro" id="IPR057798">
    <property type="entry name" value="PH_YqeB"/>
</dbReference>
<dbReference type="Proteomes" id="UP001580407">
    <property type="component" value="Unassembled WGS sequence"/>
</dbReference>
<dbReference type="EMBL" id="JBHILM010000003">
    <property type="protein sequence ID" value="MFB5680081.1"/>
    <property type="molecule type" value="Genomic_DNA"/>
</dbReference>
<dbReference type="Pfam" id="PF23494">
    <property type="entry name" value="bPH_10"/>
    <property type="match status" value="1"/>
</dbReference>
<dbReference type="InterPro" id="IPR056411">
    <property type="entry name" value="CysS_C"/>
</dbReference>
<proteinExistence type="predicted"/>
<organism evidence="4 5">
    <name type="scientific">Paenibacillus terreus</name>
    <dbReference type="NCBI Taxonomy" id="1387834"/>
    <lineage>
        <taxon>Bacteria</taxon>
        <taxon>Bacillati</taxon>
        <taxon>Bacillota</taxon>
        <taxon>Bacilli</taxon>
        <taxon>Bacillales</taxon>
        <taxon>Paenibacillaceae</taxon>
        <taxon>Paenibacillus</taxon>
    </lineage>
</organism>
<evidence type="ECO:0000256" key="1">
    <source>
        <dbReference type="SAM" id="Phobius"/>
    </source>
</evidence>
<feature type="transmembrane region" description="Helical" evidence="1">
    <location>
        <begin position="17"/>
        <end position="41"/>
    </location>
</feature>
<evidence type="ECO:0000259" key="3">
    <source>
        <dbReference type="Pfam" id="PF23494"/>
    </source>
</evidence>
<reference evidence="4 5" key="1">
    <citation type="submission" date="2024-09" db="EMBL/GenBank/DDBJ databases">
        <authorList>
            <person name="Ruan L."/>
        </authorList>
    </citation>
    <scope>NUCLEOTIDE SEQUENCE [LARGE SCALE GENOMIC DNA]</scope>
    <source>
        <strain evidence="4 5">D33</strain>
    </source>
</reference>
<accession>A0ABV5B646</accession>
<dbReference type="Pfam" id="PF23493">
    <property type="entry name" value="CysS_C"/>
    <property type="match status" value="1"/>
</dbReference>
<keyword evidence="1" id="KW-0812">Transmembrane</keyword>
<sequence>MGENRTILGINKFEKSLILVICTILGAIIGWYLPVIADWVLKLPIIPMEQWVRFISSLDHFWVSVIAAAVGIIAGLIFSLVVFHESLTVTVSDHQLELVLGDEVKTFKREDIYAVYMENKNLVVLGQDSQELYREVLEAKLDTVRQAFYLHGYPWMDEDPFADHYQRWVEGHPDFPPPVNALMRARERALKEDKKTAKYLREELAELGVVIRDERNGQFARKGGMD</sequence>
<dbReference type="RefSeq" id="WP_375523906.1">
    <property type="nucleotide sequence ID" value="NZ_JBHILM010000003.1"/>
</dbReference>
<keyword evidence="1" id="KW-0472">Membrane</keyword>
<evidence type="ECO:0008006" key="6">
    <source>
        <dbReference type="Google" id="ProtNLM"/>
    </source>
</evidence>
<keyword evidence="1" id="KW-1133">Transmembrane helix</keyword>
<protein>
    <recommendedName>
        <fullName evidence="6">50S ribosomal protein L29</fullName>
    </recommendedName>
</protein>
<feature type="transmembrane region" description="Helical" evidence="1">
    <location>
        <begin position="61"/>
        <end position="83"/>
    </location>
</feature>
<evidence type="ECO:0000313" key="5">
    <source>
        <dbReference type="Proteomes" id="UP001580407"/>
    </source>
</evidence>
<feature type="domain" description="Cysteinyl-tRNA ligase anticodon binding" evidence="2">
    <location>
        <begin position="172"/>
        <end position="221"/>
    </location>
</feature>
<gene>
    <name evidence="4" type="ORF">ACE3NQ_03980</name>
</gene>
<comment type="caution">
    <text evidence="4">The sequence shown here is derived from an EMBL/GenBank/DDBJ whole genome shotgun (WGS) entry which is preliminary data.</text>
</comment>